<comment type="caution">
    <text evidence="1">The sequence shown here is derived from an EMBL/GenBank/DDBJ whole genome shotgun (WGS) entry which is preliminary data.</text>
</comment>
<reference evidence="1 2" key="1">
    <citation type="journal article" date="2017" name="Nat. Commun.">
        <title>Genome assembly with in vitro proximity ligation data and whole-genome triplication in lettuce.</title>
        <authorList>
            <person name="Reyes-Chin-Wo S."/>
            <person name="Wang Z."/>
            <person name="Yang X."/>
            <person name="Kozik A."/>
            <person name="Arikit S."/>
            <person name="Song C."/>
            <person name="Xia L."/>
            <person name="Froenicke L."/>
            <person name="Lavelle D.O."/>
            <person name="Truco M.J."/>
            <person name="Xia R."/>
            <person name="Zhu S."/>
            <person name="Xu C."/>
            <person name="Xu H."/>
            <person name="Xu X."/>
            <person name="Cox K."/>
            <person name="Korf I."/>
            <person name="Meyers B.C."/>
            <person name="Michelmore R.W."/>
        </authorList>
    </citation>
    <scope>NUCLEOTIDE SEQUENCE [LARGE SCALE GENOMIC DNA]</scope>
    <source>
        <strain evidence="2">cv. Salinas</strain>
        <tissue evidence="1">Seedlings</tissue>
    </source>
</reference>
<accession>A0A9R1UEG4</accession>
<sequence>MASLTSYMKRPPVEWWDNIGDEVPEVKAFATKIFGLTSLQEKRPFTTLIARRKWLRRRANACQGRPCHKDRRRAFARRLETTRIYDAHLRHAFTTRDYDTQCVSRKALS</sequence>
<dbReference type="AlphaFoldDB" id="A0A9R1UEG4"/>
<gene>
    <name evidence="1" type="ORF">LSAT_V11C900478650</name>
</gene>
<evidence type="ECO:0008006" key="3">
    <source>
        <dbReference type="Google" id="ProtNLM"/>
    </source>
</evidence>
<proteinExistence type="predicted"/>
<evidence type="ECO:0000313" key="1">
    <source>
        <dbReference type="EMBL" id="KAJ0185628.1"/>
    </source>
</evidence>
<keyword evidence="2" id="KW-1185">Reference proteome</keyword>
<dbReference type="Proteomes" id="UP000235145">
    <property type="component" value="Unassembled WGS sequence"/>
</dbReference>
<name>A0A9R1UEG4_LACSA</name>
<dbReference type="EMBL" id="NBSK02000009">
    <property type="protein sequence ID" value="KAJ0185628.1"/>
    <property type="molecule type" value="Genomic_DNA"/>
</dbReference>
<organism evidence="1 2">
    <name type="scientific">Lactuca sativa</name>
    <name type="common">Garden lettuce</name>
    <dbReference type="NCBI Taxonomy" id="4236"/>
    <lineage>
        <taxon>Eukaryota</taxon>
        <taxon>Viridiplantae</taxon>
        <taxon>Streptophyta</taxon>
        <taxon>Embryophyta</taxon>
        <taxon>Tracheophyta</taxon>
        <taxon>Spermatophyta</taxon>
        <taxon>Magnoliopsida</taxon>
        <taxon>eudicotyledons</taxon>
        <taxon>Gunneridae</taxon>
        <taxon>Pentapetalae</taxon>
        <taxon>asterids</taxon>
        <taxon>campanulids</taxon>
        <taxon>Asterales</taxon>
        <taxon>Asteraceae</taxon>
        <taxon>Cichorioideae</taxon>
        <taxon>Cichorieae</taxon>
        <taxon>Lactucinae</taxon>
        <taxon>Lactuca</taxon>
    </lineage>
</organism>
<protein>
    <recommendedName>
        <fullName evidence="3">HAT C-terminal dimerisation domain-containing protein</fullName>
    </recommendedName>
</protein>
<evidence type="ECO:0000313" key="2">
    <source>
        <dbReference type="Proteomes" id="UP000235145"/>
    </source>
</evidence>